<organism evidence="2">
    <name type="scientific">Harpegnathos saltator</name>
    <name type="common">Jerdon's jumping ant</name>
    <dbReference type="NCBI Taxonomy" id="610380"/>
    <lineage>
        <taxon>Eukaryota</taxon>
        <taxon>Metazoa</taxon>
        <taxon>Ecdysozoa</taxon>
        <taxon>Arthropoda</taxon>
        <taxon>Hexapoda</taxon>
        <taxon>Insecta</taxon>
        <taxon>Pterygota</taxon>
        <taxon>Neoptera</taxon>
        <taxon>Endopterygota</taxon>
        <taxon>Hymenoptera</taxon>
        <taxon>Apocrita</taxon>
        <taxon>Aculeata</taxon>
        <taxon>Formicoidea</taxon>
        <taxon>Formicidae</taxon>
        <taxon>Ponerinae</taxon>
        <taxon>Ponerini</taxon>
        <taxon>Harpegnathos</taxon>
    </lineage>
</organism>
<name>E2BJA4_HARSA</name>
<dbReference type="AlphaFoldDB" id="E2BJA4"/>
<keyword evidence="2" id="KW-1185">Reference proteome</keyword>
<gene>
    <name evidence="1" type="ORF">EAI_10042</name>
</gene>
<evidence type="ECO:0000313" key="2">
    <source>
        <dbReference type="Proteomes" id="UP000008237"/>
    </source>
</evidence>
<proteinExistence type="predicted"/>
<sequence>MFFSSLRYVQSNKYKKKPRFFGNDGEISFLFFIQQQLSHLNKQDVQERLLWGTFNPLEFSRALRLFKICCKKPSRGPEEDRKVCSTPTVESRDAGFLDAALKHVDGQHLAPLVIGTDVPVNVAAHLAAPIAVGTLEAWFLPARVQQVPVQAVLPLKAAVAAGTAVVQIEDLDRLQQDALELYNT</sequence>
<accession>E2BJA4</accession>
<dbReference type="Proteomes" id="UP000008237">
    <property type="component" value="Unassembled WGS sequence"/>
</dbReference>
<protein>
    <submittedName>
        <fullName evidence="1">Uncharacterized protein</fullName>
    </submittedName>
</protein>
<dbReference type="EMBL" id="GL448558">
    <property type="protein sequence ID" value="EFN84254.1"/>
    <property type="molecule type" value="Genomic_DNA"/>
</dbReference>
<reference evidence="1 2" key="1">
    <citation type="journal article" date="2010" name="Science">
        <title>Genomic comparison of the ants Camponotus floridanus and Harpegnathos saltator.</title>
        <authorList>
            <person name="Bonasio R."/>
            <person name="Zhang G."/>
            <person name="Ye C."/>
            <person name="Mutti N.S."/>
            <person name="Fang X."/>
            <person name="Qin N."/>
            <person name="Donahue G."/>
            <person name="Yang P."/>
            <person name="Li Q."/>
            <person name="Li C."/>
            <person name="Zhang P."/>
            <person name="Huang Z."/>
            <person name="Berger S.L."/>
            <person name="Reinberg D."/>
            <person name="Wang J."/>
            <person name="Liebig J."/>
        </authorList>
    </citation>
    <scope>NUCLEOTIDE SEQUENCE [LARGE SCALE GENOMIC DNA]</scope>
    <source>
        <strain evidence="1 2">R22 G/1</strain>
    </source>
</reference>
<dbReference type="InParanoid" id="E2BJA4"/>
<evidence type="ECO:0000313" key="1">
    <source>
        <dbReference type="EMBL" id="EFN84254.1"/>
    </source>
</evidence>